<dbReference type="AlphaFoldDB" id="A0A2I1BYT2"/>
<evidence type="ECO:0000256" key="2">
    <source>
        <dbReference type="ARBA" id="ARBA00022630"/>
    </source>
</evidence>
<keyword evidence="4" id="KW-0560">Oxidoreductase</keyword>
<keyword evidence="5" id="KW-0472">Membrane</keyword>
<name>A0A2I1BYT2_ASPN1</name>
<evidence type="ECO:0000313" key="7">
    <source>
        <dbReference type="EMBL" id="PKX90511.1"/>
    </source>
</evidence>
<dbReference type="GeneID" id="36537655"/>
<dbReference type="InterPro" id="IPR050562">
    <property type="entry name" value="FAD_mOase_fung"/>
</dbReference>
<dbReference type="OMA" id="WAPWISK"/>
<dbReference type="RefSeq" id="XP_024679106.1">
    <property type="nucleotide sequence ID" value="XM_024830329.1"/>
</dbReference>
<evidence type="ECO:0000259" key="6">
    <source>
        <dbReference type="Pfam" id="PF01494"/>
    </source>
</evidence>
<reference evidence="8" key="1">
    <citation type="journal article" date="2018" name="Proc. Natl. Acad. Sci. U.S.A.">
        <title>Linking secondary metabolites to gene clusters through genome sequencing of six diverse Aspergillus species.</title>
        <authorList>
            <person name="Kaerboelling I."/>
            <person name="Vesth T.C."/>
            <person name="Frisvad J.C."/>
            <person name="Nybo J.L."/>
            <person name="Theobald S."/>
            <person name="Kuo A."/>
            <person name="Bowyer P."/>
            <person name="Matsuda Y."/>
            <person name="Mondo S."/>
            <person name="Lyhne E.K."/>
            <person name="Kogle M.E."/>
            <person name="Clum A."/>
            <person name="Lipzen A."/>
            <person name="Salamov A."/>
            <person name="Ngan C.Y."/>
            <person name="Daum C."/>
            <person name="Chiniquy J."/>
            <person name="Barry K."/>
            <person name="LaButti K."/>
            <person name="Haridas S."/>
            <person name="Simmons B.A."/>
            <person name="Magnuson J.K."/>
            <person name="Mortensen U.H."/>
            <person name="Larsen T.O."/>
            <person name="Grigoriev I.V."/>
            <person name="Baker S.E."/>
            <person name="Andersen M.R."/>
        </authorList>
    </citation>
    <scope>NUCLEOTIDE SEQUENCE [LARGE SCALE GENOMIC DNA]</scope>
    <source>
        <strain evidence="8">IBT 16806</strain>
    </source>
</reference>
<keyword evidence="2" id="KW-0285">Flavoprotein</keyword>
<proteinExistence type="inferred from homology"/>
<feature type="transmembrane region" description="Helical" evidence="5">
    <location>
        <begin position="437"/>
        <end position="455"/>
    </location>
</feature>
<protein>
    <submittedName>
        <fullName evidence="7">Putative FAD binding monooxygenase</fullName>
    </submittedName>
</protein>
<evidence type="ECO:0000256" key="5">
    <source>
        <dbReference type="SAM" id="Phobius"/>
    </source>
</evidence>
<keyword evidence="3" id="KW-0274">FAD</keyword>
<dbReference type="STRING" id="1392255.A0A2I1BYT2"/>
<dbReference type="SUPFAM" id="SSF51905">
    <property type="entry name" value="FAD/NAD(P)-binding domain"/>
    <property type="match status" value="1"/>
</dbReference>
<dbReference type="PANTHER" id="PTHR47356">
    <property type="entry name" value="FAD-DEPENDENT MONOOXYGENASE ASQG-RELATED"/>
    <property type="match status" value="1"/>
</dbReference>
<dbReference type="Pfam" id="PF01494">
    <property type="entry name" value="FAD_binding_3"/>
    <property type="match status" value="1"/>
</dbReference>
<dbReference type="Gene3D" id="3.50.50.60">
    <property type="entry name" value="FAD/NAD(P)-binding domain"/>
    <property type="match status" value="1"/>
</dbReference>
<evidence type="ECO:0000313" key="8">
    <source>
        <dbReference type="Proteomes" id="UP000234474"/>
    </source>
</evidence>
<keyword evidence="7" id="KW-0503">Monooxygenase</keyword>
<dbReference type="PANTHER" id="PTHR47356:SF2">
    <property type="entry name" value="FAD-BINDING DOMAIN-CONTAINING PROTEIN-RELATED"/>
    <property type="match status" value="1"/>
</dbReference>
<dbReference type="EMBL" id="MSZS01000008">
    <property type="protein sequence ID" value="PKX90511.1"/>
    <property type="molecule type" value="Genomic_DNA"/>
</dbReference>
<dbReference type="PRINTS" id="PR00420">
    <property type="entry name" value="RNGMNOXGNASE"/>
</dbReference>
<comment type="caution">
    <text evidence="7">The sequence shown here is derived from an EMBL/GenBank/DDBJ whole genome shotgun (WGS) entry which is preliminary data.</text>
</comment>
<evidence type="ECO:0000256" key="1">
    <source>
        <dbReference type="ARBA" id="ARBA00007992"/>
    </source>
</evidence>
<keyword evidence="5" id="KW-1133">Transmembrane helix</keyword>
<comment type="similarity">
    <text evidence="1">Belongs to the paxM FAD-dependent monooxygenase family.</text>
</comment>
<feature type="domain" description="FAD-binding" evidence="6">
    <location>
        <begin position="27"/>
        <end position="336"/>
    </location>
</feature>
<dbReference type="InterPro" id="IPR002938">
    <property type="entry name" value="FAD-bd"/>
</dbReference>
<dbReference type="InterPro" id="IPR036188">
    <property type="entry name" value="FAD/NAD-bd_sf"/>
</dbReference>
<dbReference type="GO" id="GO:0071949">
    <property type="term" value="F:FAD binding"/>
    <property type="evidence" value="ECO:0007669"/>
    <property type="project" value="InterPro"/>
</dbReference>
<organism evidence="7 8">
    <name type="scientific">Aspergillus novofumigatus (strain IBT 16806)</name>
    <dbReference type="NCBI Taxonomy" id="1392255"/>
    <lineage>
        <taxon>Eukaryota</taxon>
        <taxon>Fungi</taxon>
        <taxon>Dikarya</taxon>
        <taxon>Ascomycota</taxon>
        <taxon>Pezizomycotina</taxon>
        <taxon>Eurotiomycetes</taxon>
        <taxon>Eurotiomycetidae</taxon>
        <taxon>Eurotiales</taxon>
        <taxon>Aspergillaceae</taxon>
        <taxon>Aspergillus</taxon>
        <taxon>Aspergillus subgen. Fumigati</taxon>
    </lineage>
</organism>
<evidence type="ECO:0000256" key="3">
    <source>
        <dbReference type="ARBA" id="ARBA00022827"/>
    </source>
</evidence>
<accession>A0A2I1BYT2</accession>
<keyword evidence="5" id="KW-0812">Transmembrane</keyword>
<keyword evidence="8" id="KW-1185">Reference proteome</keyword>
<dbReference type="Proteomes" id="UP000234474">
    <property type="component" value="Unassembled WGS sequence"/>
</dbReference>
<dbReference type="VEuPathDB" id="FungiDB:P174DRAFT_463925"/>
<gene>
    <name evidence="7" type="ORF">P174DRAFT_463925</name>
</gene>
<sequence>MTLSLANPESRALGSELPLLRNGPPFRVIIVGGSIAGLTLAHCLHKADISRIVLEKRPAIAPQEGASVAVLPNGARILEQLGSYDAVEKLVKPKHVLNVYFPDGFQLSDPYPKTMIETVGCQPRLAFFGCPMACLDRQQLLQVLYQSFPKRSDIYVGKNAIRVDQQDSRVLVHTADGSTYEGDLVVGAGGVHSRVRTQMWRAVTVRRPGLFSDSEIKGMSIEYACIFGASATVSGLNERHMHSRRARFSVKDAAAWGERLTDKYIWKDIKFKQVWQNRVTFSMTALEENIFQNWSCGRIVCIGDSMHKMTPNLGQGANCAIEDAAALTNSIHDALRSKHPGHKLCDDKIEGDLSDFSNIQVKRISKIYNASWIAVRLQTGANLAYKVVLRYLVPYAGDKPAKRVLGILGEARVLDFIPLPTRSGPGWTPRRKDERAFPIWAGAAFAILLLVSVSSVNLKSVGYYIYWMSVLGGSLMDKTR</sequence>
<evidence type="ECO:0000256" key="4">
    <source>
        <dbReference type="ARBA" id="ARBA00023002"/>
    </source>
</evidence>
<dbReference type="OrthoDB" id="10029326at2759"/>
<dbReference type="GO" id="GO:0004497">
    <property type="term" value="F:monooxygenase activity"/>
    <property type="evidence" value="ECO:0007669"/>
    <property type="project" value="UniProtKB-KW"/>
</dbReference>